<dbReference type="AlphaFoldDB" id="A0A917WUH4"/>
<evidence type="ECO:0000259" key="2">
    <source>
        <dbReference type="Pfam" id="PF13649"/>
    </source>
</evidence>
<evidence type="ECO:0000256" key="1">
    <source>
        <dbReference type="ARBA" id="ARBA00022679"/>
    </source>
</evidence>
<accession>A0A917WUH4</accession>
<sequence length="249" mass="29092">MSYNKMAAVYDLLMEDAPYDKWQVFTEGVFNIYQNKINEVVDLGCGTGQITCRLAKAGYNLVGIDLAADMLTHAAKRADEEQLKIQWVEQDLRELEIFDQFDAAISYCDVINYITTEAELLKVFNNTYQLLQSEGLFIFDVHALEYVESNLKDQIFSEMYEDMGYVWFCEAGDHPGEVFHDLTFFIQDQTQYERFDETHHQRTFPVATYQKLLEKSGFRILNLYADFSLEPIELEQTNNAERLFFVCQK</sequence>
<feature type="domain" description="Methyltransferase" evidence="2">
    <location>
        <begin position="40"/>
        <end position="135"/>
    </location>
</feature>
<dbReference type="EMBL" id="BMLG01000007">
    <property type="protein sequence ID" value="GGM31062.1"/>
    <property type="molecule type" value="Genomic_DNA"/>
</dbReference>
<comment type="caution">
    <text evidence="3">The sequence shown here is derived from an EMBL/GenBank/DDBJ whole genome shotgun (WGS) entry which is preliminary data.</text>
</comment>
<proteinExistence type="predicted"/>
<dbReference type="GO" id="GO:0008168">
    <property type="term" value="F:methyltransferase activity"/>
    <property type="evidence" value="ECO:0007669"/>
    <property type="project" value="UniProtKB-KW"/>
</dbReference>
<dbReference type="Gene3D" id="3.40.50.150">
    <property type="entry name" value="Vaccinia Virus protein VP39"/>
    <property type="match status" value="1"/>
</dbReference>
<dbReference type="OrthoDB" id="9811589at2"/>
<dbReference type="GO" id="GO:0032259">
    <property type="term" value="P:methylation"/>
    <property type="evidence" value="ECO:0007669"/>
    <property type="project" value="UniProtKB-KW"/>
</dbReference>
<reference evidence="3" key="2">
    <citation type="submission" date="2020-09" db="EMBL/GenBank/DDBJ databases">
        <authorList>
            <person name="Sun Q."/>
            <person name="Zhou Y."/>
        </authorList>
    </citation>
    <scope>NUCLEOTIDE SEQUENCE</scope>
    <source>
        <strain evidence="3">CGMCC 1.6333</strain>
    </source>
</reference>
<dbReference type="Pfam" id="PF13649">
    <property type="entry name" value="Methyltransf_25"/>
    <property type="match status" value="1"/>
</dbReference>
<dbReference type="Proteomes" id="UP000618460">
    <property type="component" value="Unassembled WGS sequence"/>
</dbReference>
<protein>
    <submittedName>
        <fullName evidence="3">Methyltransferase YqeM</fullName>
    </submittedName>
</protein>
<dbReference type="InterPro" id="IPR029063">
    <property type="entry name" value="SAM-dependent_MTases_sf"/>
</dbReference>
<dbReference type="Gene3D" id="2.20.25.110">
    <property type="entry name" value="S-adenosyl-L-methionine-dependent methyltransferases"/>
    <property type="match status" value="1"/>
</dbReference>
<evidence type="ECO:0000313" key="4">
    <source>
        <dbReference type="Proteomes" id="UP000618460"/>
    </source>
</evidence>
<keyword evidence="3" id="KW-0489">Methyltransferase</keyword>
<dbReference type="PANTHER" id="PTHR43861">
    <property type="entry name" value="TRANS-ACONITATE 2-METHYLTRANSFERASE-RELATED"/>
    <property type="match status" value="1"/>
</dbReference>
<dbReference type="RefSeq" id="WP_117154470.1">
    <property type="nucleotide sequence ID" value="NZ_BMLG01000007.1"/>
</dbReference>
<evidence type="ECO:0000313" key="3">
    <source>
        <dbReference type="EMBL" id="GGM31062.1"/>
    </source>
</evidence>
<dbReference type="CDD" id="cd02440">
    <property type="entry name" value="AdoMet_MTases"/>
    <property type="match status" value="1"/>
</dbReference>
<dbReference type="InterPro" id="IPR041698">
    <property type="entry name" value="Methyltransf_25"/>
</dbReference>
<dbReference type="SUPFAM" id="SSF53335">
    <property type="entry name" value="S-adenosyl-L-methionine-dependent methyltransferases"/>
    <property type="match status" value="1"/>
</dbReference>
<reference evidence="3" key="1">
    <citation type="journal article" date="2014" name="Int. J. Syst. Evol. Microbiol.">
        <title>Complete genome sequence of Corynebacterium casei LMG S-19264T (=DSM 44701T), isolated from a smear-ripened cheese.</title>
        <authorList>
            <consortium name="US DOE Joint Genome Institute (JGI-PGF)"/>
            <person name="Walter F."/>
            <person name="Albersmeier A."/>
            <person name="Kalinowski J."/>
            <person name="Ruckert C."/>
        </authorList>
    </citation>
    <scope>NUCLEOTIDE SEQUENCE</scope>
    <source>
        <strain evidence="3">CGMCC 1.6333</strain>
    </source>
</reference>
<gene>
    <name evidence="3" type="primary">yqeM</name>
    <name evidence="3" type="ORF">GCM10011351_16490</name>
</gene>
<keyword evidence="1" id="KW-0808">Transferase</keyword>
<name>A0A917WUH4_9BACI</name>
<keyword evidence="4" id="KW-1185">Reference proteome</keyword>
<organism evidence="3 4">
    <name type="scientific">Paraliobacillus quinghaiensis</name>
    <dbReference type="NCBI Taxonomy" id="470815"/>
    <lineage>
        <taxon>Bacteria</taxon>
        <taxon>Bacillati</taxon>
        <taxon>Bacillota</taxon>
        <taxon>Bacilli</taxon>
        <taxon>Bacillales</taxon>
        <taxon>Bacillaceae</taxon>
        <taxon>Paraliobacillus</taxon>
    </lineage>
</organism>